<dbReference type="PANTHER" id="PTHR22760">
    <property type="entry name" value="GLYCOSYLTRANSFERASE"/>
    <property type="match status" value="1"/>
</dbReference>
<reference evidence="14" key="1">
    <citation type="thesis" date="2020" institute="ProQuest LLC" country="789 East Eisenhower Parkway, Ann Arbor, MI, USA">
        <title>Comparative Genomics and Chromosome Evolution.</title>
        <authorList>
            <person name="Mudd A.B."/>
        </authorList>
    </citation>
    <scope>NUCLEOTIDE SEQUENCE</scope>
    <source>
        <strain evidence="14">237g6f4</strain>
        <tissue evidence="14">Blood</tissue>
    </source>
</reference>
<evidence type="ECO:0000256" key="4">
    <source>
        <dbReference type="ARBA" id="ARBA00022676"/>
    </source>
</evidence>
<evidence type="ECO:0000256" key="11">
    <source>
        <dbReference type="ARBA" id="ARBA00048899"/>
    </source>
</evidence>
<dbReference type="Proteomes" id="UP000824782">
    <property type="component" value="Unassembled WGS sequence"/>
</dbReference>
<feature type="transmembrane region" description="Helical" evidence="12">
    <location>
        <begin position="365"/>
        <end position="387"/>
    </location>
</feature>
<dbReference type="PANTHER" id="PTHR22760:SF1">
    <property type="entry name" value="DOL-P-MAN:MAN(7)GLCNAC(2)-PP-DOL ALPHA-1,6-MANNOSYLTRANSFERASE"/>
    <property type="match status" value="1"/>
</dbReference>
<keyword evidence="7 12" id="KW-0256">Endoplasmic reticulum</keyword>
<gene>
    <name evidence="14" type="ORF">GDO81_010152</name>
</gene>
<feature type="transmembrane region" description="Helical" evidence="12">
    <location>
        <begin position="338"/>
        <end position="358"/>
    </location>
</feature>
<keyword evidence="8 12" id="KW-1133">Transmembrane helix</keyword>
<evidence type="ECO:0000313" key="14">
    <source>
        <dbReference type="EMBL" id="KAG8577362.1"/>
    </source>
</evidence>
<dbReference type="GO" id="GO:0006487">
    <property type="term" value="P:protein N-linked glycosylation"/>
    <property type="evidence" value="ECO:0007669"/>
    <property type="project" value="TreeGrafter"/>
</dbReference>
<sequence length="513" mass="58550">MAAKRSPPRQDLLLLLLLVSVAAVHLIACPFSKVEESFNLQACHDVLYHRLALEQVTRGRYREVVTAARAALCNLCFLHQYDHHEFPGVVPRTFVGPVFVSAVSAPGVALLSALQLDKYYSQLLVRGTLGLTVIFALWQLQKEVRKQFGSQVSLFLCLITATQFHLMFYCTRTLPNIFALPIVLLAVTFWMKQKSGPFIWLSALAIIVFRSELCILMGFMLLLSLKKGSLSFPTTLLHAIPAGITWLSLTVVVDSFFWKRLLWPEGEVLWYNTVQNKSSNWGTSPFLWYFYSVVPRALAFSLLFLPFGLFDKRMRLLITPVVAFIFLYSFLPHKELRFIIYTFPLLNIVASKGCLYILQNYQKSWIFKLGSFFVVAHLLGNATYSAVSLYLSHLNYPGGTAIVEFHKLVDPSTEVFVHVDVAAAQTGVSRFLQSHSHWRYDKREDLLQEEKANASYTHLIMEYKASDLQHFKRNHRILREIPGFDGLGFNATFPPVYFKFSTKIIILQSTHIT</sequence>
<keyword evidence="13" id="KW-0732">Signal</keyword>
<evidence type="ECO:0000256" key="6">
    <source>
        <dbReference type="ARBA" id="ARBA00022692"/>
    </source>
</evidence>
<protein>
    <recommendedName>
        <fullName evidence="12">Mannosyltransferase</fullName>
        <ecNumber evidence="12">2.4.1.-</ecNumber>
    </recommendedName>
</protein>
<evidence type="ECO:0000256" key="12">
    <source>
        <dbReference type="RuleBase" id="RU363075"/>
    </source>
</evidence>
<keyword evidence="9 12" id="KW-0472">Membrane</keyword>
<comment type="catalytic activity">
    <reaction evidence="11">
        <text>an alpha-D-Man-(1-&gt;2)-alpha-D-Man-(1-&gt;2)-alpha-D-Man-(1-&gt;3)-[alpha-D-Man-(1-&gt;2)-alpha-D-Man-(1-&gt;3)-alpha-D-Man-(1-&gt;6)]-beta-D-Man-(1-&gt;4)-beta-D-GlcNAc-(1-&gt;4)-alpha-D-GlcNAc-diphospho-di-trans,poly-cis-dolichol + a di-trans,poly-cis-dolichyl beta-D-mannosyl phosphate = an alpha-D-Man-(1-&gt;2)-alpha-D-Man-(1-&gt;2)-alpha-D-Man-(1-&gt;3)-[alpha-D-Man-(1-&gt;2)-alpha-D-Man-(1-&gt;3)-[alpha-D-Man-(1-&gt;6)]-alpha-D-Man-(1-&gt;6)]-beta-D-Man-(1-&gt;4)-beta-D-GlcNAc-(1-&gt;4)-alpha-D-GlcNAc-diphospho-di-trans,poly-cis-dolichol + a di-trans,poly-cis-dolichyl phosphate + H(+)</text>
        <dbReference type="Rhea" id="RHEA:29535"/>
        <dbReference type="Rhea" id="RHEA-COMP:19498"/>
        <dbReference type="Rhea" id="RHEA-COMP:19501"/>
        <dbReference type="Rhea" id="RHEA-COMP:19518"/>
        <dbReference type="Rhea" id="RHEA-COMP:19519"/>
        <dbReference type="ChEBI" id="CHEBI:15378"/>
        <dbReference type="ChEBI" id="CHEBI:57683"/>
        <dbReference type="ChEBI" id="CHEBI:58211"/>
        <dbReference type="ChEBI" id="CHEBI:132517"/>
        <dbReference type="ChEBI" id="CHEBI:132519"/>
        <dbReference type="EC" id="2.4.1.260"/>
    </reaction>
    <physiologicalReaction direction="left-to-right" evidence="11">
        <dbReference type="Rhea" id="RHEA:29536"/>
    </physiologicalReaction>
</comment>
<evidence type="ECO:0000256" key="10">
    <source>
        <dbReference type="ARBA" id="ARBA00044721"/>
    </source>
</evidence>
<evidence type="ECO:0000256" key="9">
    <source>
        <dbReference type="ARBA" id="ARBA00023136"/>
    </source>
</evidence>
<dbReference type="InterPro" id="IPR005599">
    <property type="entry name" value="GPI_mannosylTrfase"/>
</dbReference>
<keyword evidence="6 12" id="KW-0812">Transmembrane</keyword>
<feature type="transmembrane region" description="Helical" evidence="12">
    <location>
        <begin position="235"/>
        <end position="258"/>
    </location>
</feature>
<feature type="chain" id="PRO_5043361380" description="Mannosyltransferase" evidence="13">
    <location>
        <begin position="24"/>
        <end position="513"/>
    </location>
</feature>
<proteinExistence type="inferred from homology"/>
<feature type="transmembrane region" description="Helical" evidence="12">
    <location>
        <begin position="286"/>
        <end position="307"/>
    </location>
</feature>
<comment type="function">
    <text evidence="10">Mannosyltransferase that operates in the biosynthetic pathway of dolichol-linked oligosaccharides, the glycan precursors employed in protein asparagine (N)-glycosylation. The assembly of dolichol-linked oligosaccharides begins on the cytosolic side of the endoplasmic reticulum membrane and finishes in its lumen. The sequential addition of sugars to dolichol pyrophosphate produces dolichol-linked oligosaccharides containing fourteen sugars, including two GlcNAcs, nine mannoses and three glucoses. Once assembled, the oligosaccharide is transferred from the lipid to nascent proteins by oligosaccharyltransferases. In the lumen of the endoplasmic reticulum, adds the eighth mannose residue in an alpha-1,6 linkage onto Man(7)GlcNAc(2)-PP-dolichol to produce Man(8)GlcNAc(2)-PP-dolichol.</text>
</comment>
<keyword evidence="4 12" id="KW-0328">Glycosyltransferase</keyword>
<accession>A0AAV7BXA7</accession>
<feature type="transmembrane region" description="Helical" evidence="12">
    <location>
        <begin position="152"/>
        <end position="170"/>
    </location>
</feature>
<evidence type="ECO:0000256" key="8">
    <source>
        <dbReference type="ARBA" id="ARBA00022989"/>
    </source>
</evidence>
<feature type="transmembrane region" description="Helical" evidence="12">
    <location>
        <begin position="94"/>
        <end position="116"/>
    </location>
</feature>
<dbReference type="GO" id="GO:0052917">
    <property type="term" value="F:dol-P-Man:Man(7)GlcNAc(2)-PP-Dol alpha-1,6-mannosyltransferase activity"/>
    <property type="evidence" value="ECO:0007669"/>
    <property type="project" value="UniProtKB-EC"/>
</dbReference>
<dbReference type="GO" id="GO:0005789">
    <property type="term" value="C:endoplasmic reticulum membrane"/>
    <property type="evidence" value="ECO:0007669"/>
    <property type="project" value="UniProtKB-SubCell"/>
</dbReference>
<evidence type="ECO:0000256" key="3">
    <source>
        <dbReference type="ARBA" id="ARBA00007063"/>
    </source>
</evidence>
<comment type="caution">
    <text evidence="14">The sequence shown here is derived from an EMBL/GenBank/DDBJ whole genome shotgun (WGS) entry which is preliminary data.</text>
</comment>
<evidence type="ECO:0000256" key="1">
    <source>
        <dbReference type="ARBA" id="ARBA00004477"/>
    </source>
</evidence>
<evidence type="ECO:0000256" key="2">
    <source>
        <dbReference type="ARBA" id="ARBA00004922"/>
    </source>
</evidence>
<name>A0AAV7BXA7_ENGPU</name>
<keyword evidence="15" id="KW-1185">Reference proteome</keyword>
<comment type="pathway">
    <text evidence="2">Protein modification; protein glycosylation.</text>
</comment>
<keyword evidence="5" id="KW-0808">Transferase</keyword>
<feature type="transmembrane region" description="Helical" evidence="12">
    <location>
        <begin position="123"/>
        <end position="140"/>
    </location>
</feature>
<comment type="subcellular location">
    <subcellularLocation>
        <location evidence="1 12">Endoplasmic reticulum membrane</location>
        <topology evidence="1 12">Multi-pass membrane protein</topology>
    </subcellularLocation>
</comment>
<evidence type="ECO:0000313" key="15">
    <source>
        <dbReference type="Proteomes" id="UP000824782"/>
    </source>
</evidence>
<organism evidence="14 15">
    <name type="scientific">Engystomops pustulosus</name>
    <name type="common">Tungara frog</name>
    <name type="synonym">Physalaemus pustulosus</name>
    <dbReference type="NCBI Taxonomy" id="76066"/>
    <lineage>
        <taxon>Eukaryota</taxon>
        <taxon>Metazoa</taxon>
        <taxon>Chordata</taxon>
        <taxon>Craniata</taxon>
        <taxon>Vertebrata</taxon>
        <taxon>Euteleostomi</taxon>
        <taxon>Amphibia</taxon>
        <taxon>Batrachia</taxon>
        <taxon>Anura</taxon>
        <taxon>Neobatrachia</taxon>
        <taxon>Hyloidea</taxon>
        <taxon>Leptodactylidae</taxon>
        <taxon>Leiuperinae</taxon>
        <taxon>Engystomops</taxon>
    </lineage>
</organism>
<evidence type="ECO:0000256" key="7">
    <source>
        <dbReference type="ARBA" id="ARBA00022824"/>
    </source>
</evidence>
<dbReference type="EMBL" id="WNYA01000004">
    <property type="protein sequence ID" value="KAG8577362.1"/>
    <property type="molecule type" value="Genomic_DNA"/>
</dbReference>
<feature type="signal peptide" evidence="13">
    <location>
        <begin position="1"/>
        <end position="23"/>
    </location>
</feature>
<dbReference type="EC" id="2.4.1.-" evidence="12"/>
<dbReference type="AlphaFoldDB" id="A0AAV7BXA7"/>
<feature type="transmembrane region" description="Helical" evidence="12">
    <location>
        <begin position="314"/>
        <end position="332"/>
    </location>
</feature>
<comment type="similarity">
    <text evidence="3 12">Belongs to the glycosyltransferase 22 family.</text>
</comment>
<feature type="transmembrane region" description="Helical" evidence="12">
    <location>
        <begin position="199"/>
        <end position="223"/>
    </location>
</feature>
<feature type="transmembrane region" description="Helical" evidence="12">
    <location>
        <begin position="177"/>
        <end position="193"/>
    </location>
</feature>
<evidence type="ECO:0000256" key="5">
    <source>
        <dbReference type="ARBA" id="ARBA00022679"/>
    </source>
</evidence>
<dbReference type="Pfam" id="PF03901">
    <property type="entry name" value="Glyco_transf_22"/>
    <property type="match status" value="1"/>
</dbReference>
<evidence type="ECO:0000256" key="13">
    <source>
        <dbReference type="SAM" id="SignalP"/>
    </source>
</evidence>